<dbReference type="PANTHER" id="PTHR15598:SF5">
    <property type="entry name" value="ENHANCER OF MRNA-DECAPPING PROTEIN 4"/>
    <property type="match status" value="1"/>
</dbReference>
<dbReference type="InterPro" id="IPR036322">
    <property type="entry name" value="WD40_repeat_dom_sf"/>
</dbReference>
<keyword evidence="5" id="KW-0677">Repeat</keyword>
<comment type="caution">
    <text evidence="7">The sequence shown here is derived from an EMBL/GenBank/DDBJ whole genome shotgun (WGS) entry which is preliminary data.</text>
</comment>
<dbReference type="InterPro" id="IPR044938">
    <property type="entry name" value="EDC4_C_sf"/>
</dbReference>
<evidence type="ECO:0000256" key="1">
    <source>
        <dbReference type="ARBA" id="ARBA00004201"/>
    </source>
</evidence>
<feature type="compositionally biased region" description="Basic and acidic residues" evidence="6">
    <location>
        <begin position="264"/>
        <end position="276"/>
    </location>
</feature>
<feature type="region of interest" description="Disordered" evidence="6">
    <location>
        <begin position="1"/>
        <end position="279"/>
    </location>
</feature>
<comment type="similarity">
    <text evidence="2">Belongs to the WD repeat EDC4 family.</text>
</comment>
<dbReference type="EMBL" id="BPWL01000007">
    <property type="protein sequence ID" value="GJJ11998.1"/>
    <property type="molecule type" value="Genomic_DNA"/>
</dbReference>
<feature type="compositionally biased region" description="Polar residues" evidence="6">
    <location>
        <begin position="252"/>
        <end position="263"/>
    </location>
</feature>
<proteinExistence type="inferred from homology"/>
<keyword evidence="4" id="KW-0853">WD repeat</keyword>
<dbReference type="GO" id="GO:0031087">
    <property type="term" value="P:deadenylation-independent decapping of nuclear-transcribed mRNA"/>
    <property type="evidence" value="ECO:0007669"/>
    <property type="project" value="InterPro"/>
</dbReference>
<gene>
    <name evidence="7" type="ORF">Clacol_006236</name>
</gene>
<reference evidence="7" key="1">
    <citation type="submission" date="2021-10" db="EMBL/GenBank/DDBJ databases">
        <title>De novo Genome Assembly of Clathrus columnatus (Basidiomycota, Fungi) Using Illumina and Nanopore Sequence Data.</title>
        <authorList>
            <person name="Ogiso-Tanaka E."/>
            <person name="Itagaki H."/>
            <person name="Hosoya T."/>
            <person name="Hosaka K."/>
        </authorList>
    </citation>
    <scope>NUCLEOTIDE SEQUENCE</scope>
    <source>
        <strain evidence="7">MO-923</strain>
    </source>
</reference>
<evidence type="ECO:0000256" key="3">
    <source>
        <dbReference type="ARBA" id="ARBA00022490"/>
    </source>
</evidence>
<keyword evidence="8" id="KW-1185">Reference proteome</keyword>
<protein>
    <recommendedName>
        <fullName evidence="9">Enhancer of mRNA-decapping protein 4</fullName>
    </recommendedName>
</protein>
<feature type="region of interest" description="Disordered" evidence="6">
    <location>
        <begin position="1114"/>
        <end position="1135"/>
    </location>
</feature>
<feature type="compositionally biased region" description="Polar residues" evidence="6">
    <location>
        <begin position="129"/>
        <end position="138"/>
    </location>
</feature>
<dbReference type="InterPro" id="IPR015943">
    <property type="entry name" value="WD40/YVTN_repeat-like_dom_sf"/>
</dbReference>
<comment type="subcellular location">
    <subcellularLocation>
        <location evidence="1">Cytoplasm</location>
        <location evidence="1">P-body</location>
    </subcellularLocation>
</comment>
<sequence length="1343" mass="147815">MDQRSSSQTSFFSRGLTPPSPPFSPKLTYNSLTEEGMPPSQVPENSEITHYQPQPSVVHDLDELLRGLNNPPQPSSTTSSNIQLPDTPATAQTTQQQESHTDKQSALLNNLMNPTAYQPHPQPQPEQQRTNASPQSITGQEGGKQLLEQLLSGQPENRSLYATQFSYSQQHLSSSEIEHSPFSSSLQPPEPINLQQWPQPPQQPPSPRKSMFEFVSPFDALGPGVPQAPAPPAPSAAASTASRKKPVPALNPSASPSDESGLSTEERRNRDPKRQSMENLLESYTLPEAFVPQPTEQQPRALPPKPSGPRNDSPKTSPRARNRQPVVDPNAPPPPTLATVQQSVNRQRDGSPAPRRRGPGGKKTSPPTSTSNTIIFDVSQPLETTMAPQNSVKSTAIALVKIESIFLHGSTIAATTWIAYAMTKGRVRIISRSSGDRTLLQLPNYFPQHSSIVDMVVSGNRLAGVTSDGGFVVWELPKVIEDDVSARLLVCVHPVQGQHQGLKSVKWHPKQADTLAVASESRVHLVNVDEIFQVYQGDALSQMEFSKIGHFFAVSSPIVSFAFDVAHGAIATITENSMLTLWNIRDKTAIWENKVLGEGTPSSIDFLDGGIVVGRKNGTIFQLLPVMGREVLSTIKFVNGDREDPEMFGHVAYDSRIRTLWVANSKRESLIAIRVNLEIPTTLPSGEDVIRGNFEQIVEFTGPKASIHFVILTQDTDPSGEEAHAACVAAKLPPGELALVAFVVHCTGVDQVLIRKEWFERALADAQDKFPVYNNQVQLITPVTQHAPSQRAIPIVAPIPLRHTPPAEELEIEAAKEEAARNEARSKATKGRGALSFKDPERELVKETKDKGKELEKAIVKPTGEVAATGEPTSLVKEIRKSEDNLHTKIARHITKELDRQQHRLEEIRQTEQRNEFERQQTILKLISTELTKNTTRVVETAVKNEVQQSVLPALERITKDEVKAALNNNISKGFTDAMQQTLPLEVERLLLRPDVSTHVARTFSAAVTPLIEKHVKDAITNTLVPAYQQLSSSMHQELSREFHSEIITLRKEIITWQSEALRGQEVSYCLILIQNHVAYLRAQALIRDMDHSLRSLSDQVKLLSMNLSVGAGPTHTHHQVRVSASPPGTSGSMGHPSLPAHMRQPVGSQIQSYSGTAGTYERQAPGQAQAWYQQPAMANQPTPPSTTTQAVVNLPTSSSKSEEWEEIFMTVLASQDFRQLQELLARSSPEVILPSNGKAPLSQAVILTLVHKLASLVHERTPGDEIYKSSLWWLNRAASSLNPNDELISPYMSRLLPSIQQTLTTARQRLILPGLSSGHHADTSRAIHDIQEVLNRKAMPSA</sequence>
<feature type="compositionally biased region" description="Low complexity" evidence="6">
    <location>
        <begin position="362"/>
        <end position="373"/>
    </location>
</feature>
<dbReference type="Gene3D" id="2.130.10.10">
    <property type="entry name" value="YVTN repeat-like/Quinoprotein amine dehydrogenase"/>
    <property type="match status" value="1"/>
</dbReference>
<feature type="compositionally biased region" description="Low complexity" evidence="6">
    <location>
        <begin position="143"/>
        <end position="154"/>
    </location>
</feature>
<dbReference type="Proteomes" id="UP001050691">
    <property type="component" value="Unassembled WGS sequence"/>
</dbReference>
<evidence type="ECO:0008006" key="9">
    <source>
        <dbReference type="Google" id="ProtNLM"/>
    </source>
</evidence>
<keyword evidence="3" id="KW-0963">Cytoplasm</keyword>
<feature type="compositionally biased region" description="Polar residues" evidence="6">
    <location>
        <begin position="104"/>
        <end position="116"/>
    </location>
</feature>
<feature type="compositionally biased region" description="Polar residues" evidence="6">
    <location>
        <begin position="155"/>
        <end position="172"/>
    </location>
</feature>
<dbReference type="PANTHER" id="PTHR15598">
    <property type="entry name" value="ENHANCER OF MRNA-DECAPPING PROTEIN 4"/>
    <property type="match status" value="1"/>
</dbReference>
<dbReference type="GO" id="GO:0000932">
    <property type="term" value="C:P-body"/>
    <property type="evidence" value="ECO:0007669"/>
    <property type="project" value="UniProtKB-SubCell"/>
</dbReference>
<feature type="compositionally biased region" description="Pro residues" evidence="6">
    <location>
        <begin position="198"/>
        <end position="207"/>
    </location>
</feature>
<evidence type="ECO:0000256" key="2">
    <source>
        <dbReference type="ARBA" id="ARBA00009639"/>
    </source>
</evidence>
<dbReference type="Gene3D" id="1.10.220.100">
    <property type="entry name" value="conserved c-terminal region of ge- 1"/>
    <property type="match status" value="1"/>
</dbReference>
<dbReference type="SUPFAM" id="SSF50978">
    <property type="entry name" value="WD40 repeat-like"/>
    <property type="match status" value="1"/>
</dbReference>
<feature type="compositionally biased region" description="Low complexity" evidence="6">
    <location>
        <begin position="1"/>
        <end position="14"/>
    </location>
</feature>
<evidence type="ECO:0000256" key="4">
    <source>
        <dbReference type="ARBA" id="ARBA00022574"/>
    </source>
</evidence>
<accession>A0AAV5AH27</accession>
<organism evidence="7 8">
    <name type="scientific">Clathrus columnatus</name>
    <dbReference type="NCBI Taxonomy" id="1419009"/>
    <lineage>
        <taxon>Eukaryota</taxon>
        <taxon>Fungi</taxon>
        <taxon>Dikarya</taxon>
        <taxon>Basidiomycota</taxon>
        <taxon>Agaricomycotina</taxon>
        <taxon>Agaricomycetes</taxon>
        <taxon>Phallomycetidae</taxon>
        <taxon>Phallales</taxon>
        <taxon>Clathraceae</taxon>
        <taxon>Clathrus</taxon>
    </lineage>
</organism>
<evidence type="ECO:0000256" key="6">
    <source>
        <dbReference type="SAM" id="MobiDB-lite"/>
    </source>
</evidence>
<evidence type="ECO:0000256" key="5">
    <source>
        <dbReference type="ARBA" id="ARBA00022737"/>
    </source>
</evidence>
<name>A0AAV5AH27_9AGAM</name>
<evidence type="ECO:0000313" key="8">
    <source>
        <dbReference type="Proteomes" id="UP001050691"/>
    </source>
</evidence>
<feature type="compositionally biased region" description="Polar residues" evidence="6">
    <location>
        <begin position="42"/>
        <end position="55"/>
    </location>
</feature>
<feature type="compositionally biased region" description="Low complexity" evidence="6">
    <location>
        <begin position="75"/>
        <end position="97"/>
    </location>
</feature>
<dbReference type="InterPro" id="IPR045152">
    <property type="entry name" value="EDC4-like"/>
</dbReference>
<feature type="region of interest" description="Disordered" evidence="6">
    <location>
        <begin position="291"/>
        <end position="373"/>
    </location>
</feature>
<evidence type="ECO:0000313" key="7">
    <source>
        <dbReference type="EMBL" id="GJJ11998.1"/>
    </source>
</evidence>